<dbReference type="RefSeq" id="WP_034436114.1">
    <property type="nucleotide sequence ID" value="NZ_CBTK010000296.1"/>
</dbReference>
<name>A0A7U7J663_9GAMM</name>
<evidence type="ECO:0000256" key="1">
    <source>
        <dbReference type="SAM" id="Coils"/>
    </source>
</evidence>
<evidence type="ECO:0000313" key="3">
    <source>
        <dbReference type="Proteomes" id="UP000019184"/>
    </source>
</evidence>
<dbReference type="AlphaFoldDB" id="A0A7U7J663"/>
<sequence length="228" mass="26383">MSDVVERVDRLEEAVHEFVLNVGIEFNKLYNSQMRTEAELRVFKDEMKDFKNEMKDFKNEMRDFKNEMRDFKDESQKASRDMNRQWGDLANKMGTLVEDLVAPSLPRIMRDVLGQEVADLSVRRKRRLADGRTWEFDAIAVTEGEQVGLNSTKSTLRSADVDHFVKEVAAFREFFPEYARYPVVGILASLAIEESVLNYAERQGLVVLGVGDALMEIKNRPGFTLKFW</sequence>
<reference evidence="2 3" key="1">
    <citation type="journal article" date="2014" name="ISME J.">
        <title>Candidatus Competibacter-lineage genomes retrieved from metagenomes reveal functional metabolic diversity.</title>
        <authorList>
            <person name="McIlroy S.J."/>
            <person name="Albertsen M."/>
            <person name="Andresen E.K."/>
            <person name="Saunders A.M."/>
            <person name="Kristiansen R."/>
            <person name="Stokholm-Bjerregaard M."/>
            <person name="Nielsen K.L."/>
            <person name="Nielsen P.H."/>
        </authorList>
    </citation>
    <scope>NUCLEOTIDE SEQUENCE [LARGE SCALE GENOMIC DNA]</scope>
    <source>
        <strain evidence="2 3">Run_B_J11</strain>
    </source>
</reference>
<evidence type="ECO:0008006" key="4">
    <source>
        <dbReference type="Google" id="ProtNLM"/>
    </source>
</evidence>
<dbReference type="EMBL" id="CBTK010000296">
    <property type="protein sequence ID" value="CDH47282.1"/>
    <property type="molecule type" value="Genomic_DNA"/>
</dbReference>
<protein>
    <recommendedName>
        <fullName evidence="4">DUF3782 domain-containing protein</fullName>
    </recommendedName>
</protein>
<evidence type="ECO:0000313" key="2">
    <source>
        <dbReference type="EMBL" id="CDH47282.1"/>
    </source>
</evidence>
<dbReference type="Proteomes" id="UP000019184">
    <property type="component" value="Unassembled WGS sequence"/>
</dbReference>
<dbReference type="PANTHER" id="PTHR38753">
    <property type="entry name" value="SLR1441 PROTEIN"/>
    <property type="match status" value="1"/>
</dbReference>
<gene>
    <name evidence="2" type="ORF">BN874_780012</name>
</gene>
<dbReference type="SUPFAM" id="SSF52980">
    <property type="entry name" value="Restriction endonuclease-like"/>
    <property type="match status" value="1"/>
</dbReference>
<dbReference type="PANTHER" id="PTHR38753:SF1">
    <property type="entry name" value="SLR1441 PROTEIN"/>
    <property type="match status" value="1"/>
</dbReference>
<accession>A0A7U7J663</accession>
<organism evidence="2 3">
    <name type="scientific">Candidatus Contendobacter odensis Run_B_J11</name>
    <dbReference type="NCBI Taxonomy" id="1400861"/>
    <lineage>
        <taxon>Bacteria</taxon>
        <taxon>Pseudomonadati</taxon>
        <taxon>Pseudomonadota</taxon>
        <taxon>Gammaproteobacteria</taxon>
        <taxon>Candidatus Competibacteraceae</taxon>
        <taxon>Candidatus Contendibacter</taxon>
    </lineage>
</organism>
<keyword evidence="1" id="KW-0175">Coiled coil</keyword>
<feature type="coiled-coil region" evidence="1">
    <location>
        <begin position="33"/>
        <end position="81"/>
    </location>
</feature>
<dbReference type="InterPro" id="IPR011335">
    <property type="entry name" value="Restrct_endonuc-II-like"/>
</dbReference>
<proteinExistence type="predicted"/>
<comment type="caution">
    <text evidence="2">The sequence shown here is derived from an EMBL/GenBank/DDBJ whole genome shotgun (WGS) entry which is preliminary data.</text>
</comment>
<keyword evidence="3" id="KW-1185">Reference proteome</keyword>
<dbReference type="OrthoDB" id="5762512at2"/>
<dbReference type="Gene3D" id="1.10.287.540">
    <property type="entry name" value="Helix hairpin bin"/>
    <property type="match status" value="1"/>
</dbReference>